<organism evidence="1 2">
    <name type="scientific">Kitasatospora cheerisanensis KCTC 2395</name>
    <dbReference type="NCBI Taxonomy" id="1348663"/>
    <lineage>
        <taxon>Bacteria</taxon>
        <taxon>Bacillati</taxon>
        <taxon>Actinomycetota</taxon>
        <taxon>Actinomycetes</taxon>
        <taxon>Kitasatosporales</taxon>
        <taxon>Streptomycetaceae</taxon>
        <taxon>Kitasatospora</taxon>
    </lineage>
</organism>
<dbReference type="HOGENOM" id="CLU_2682920_0_0_11"/>
<gene>
    <name evidence="1" type="ORF">KCH_35170</name>
</gene>
<keyword evidence="2" id="KW-1185">Reference proteome</keyword>
<dbReference type="OrthoDB" id="3872514at2"/>
<dbReference type="EMBL" id="JNBY01000090">
    <property type="protein sequence ID" value="KDN84744.1"/>
    <property type="molecule type" value="Genomic_DNA"/>
</dbReference>
<dbReference type="RefSeq" id="WP_035863810.1">
    <property type="nucleotide sequence ID" value="NZ_KK853997.1"/>
</dbReference>
<evidence type="ECO:0000313" key="2">
    <source>
        <dbReference type="Proteomes" id="UP000027178"/>
    </source>
</evidence>
<sequence length="74" mass="7724">MPGSMTISHTDALVMLSHEDAKRLTAVLSGLSDLAATGQLPATALATLSGGDPPDRAELATWSRNLAAYLHDHL</sequence>
<dbReference type="AlphaFoldDB" id="A0A066YXP8"/>
<name>A0A066YXP8_9ACTN</name>
<accession>A0A066YXP8</accession>
<comment type="caution">
    <text evidence="1">The sequence shown here is derived from an EMBL/GenBank/DDBJ whole genome shotgun (WGS) entry which is preliminary data.</text>
</comment>
<dbReference type="PATRIC" id="fig|1348663.4.peg.3383"/>
<protein>
    <submittedName>
        <fullName evidence="1">Uncharacterized protein</fullName>
    </submittedName>
</protein>
<evidence type="ECO:0000313" key="1">
    <source>
        <dbReference type="EMBL" id="KDN84744.1"/>
    </source>
</evidence>
<proteinExistence type="predicted"/>
<reference evidence="1 2" key="1">
    <citation type="submission" date="2014-05" db="EMBL/GenBank/DDBJ databases">
        <title>Draft Genome Sequence of Kitasatospora cheerisanensis KCTC 2395.</title>
        <authorList>
            <person name="Nam D.H."/>
        </authorList>
    </citation>
    <scope>NUCLEOTIDE SEQUENCE [LARGE SCALE GENOMIC DNA]</scope>
    <source>
        <strain evidence="1 2">KCTC 2395</strain>
    </source>
</reference>
<dbReference type="Proteomes" id="UP000027178">
    <property type="component" value="Unassembled WGS sequence"/>
</dbReference>
<dbReference type="eggNOG" id="ENOG50320A8">
    <property type="taxonomic scope" value="Bacteria"/>
</dbReference>